<evidence type="ECO:0000259" key="2">
    <source>
        <dbReference type="Pfam" id="PF23087"/>
    </source>
</evidence>
<dbReference type="EMBL" id="UZAE01012704">
    <property type="protein sequence ID" value="VDO06294.1"/>
    <property type="molecule type" value="Genomic_DNA"/>
</dbReference>
<name>A0A0R3TQ69_RODNA</name>
<dbReference type="WBParaSite" id="HNAJ_0000967601-mRNA-1">
    <property type="protein sequence ID" value="HNAJ_0000967601-mRNA-1"/>
    <property type="gene ID" value="HNAJ_0000967601"/>
</dbReference>
<reference evidence="3 4" key="2">
    <citation type="submission" date="2018-11" db="EMBL/GenBank/DDBJ databases">
        <authorList>
            <consortium name="Pathogen Informatics"/>
        </authorList>
    </citation>
    <scope>NUCLEOTIDE SEQUENCE [LARGE SCALE GENOMIC DNA]</scope>
</reference>
<feature type="region of interest" description="Disordered" evidence="1">
    <location>
        <begin position="152"/>
        <end position="175"/>
    </location>
</feature>
<dbReference type="InterPro" id="IPR056607">
    <property type="entry name" value="Elapor1/2_MRH"/>
</dbReference>
<dbReference type="Pfam" id="PF23087">
    <property type="entry name" value="MRH_ELAPOR1_9th"/>
    <property type="match status" value="1"/>
</dbReference>
<dbReference type="Proteomes" id="UP000278807">
    <property type="component" value="Unassembled WGS sequence"/>
</dbReference>
<dbReference type="PANTHER" id="PTHR22727">
    <property type="entry name" value="PROTEIN CBG13728"/>
    <property type="match status" value="1"/>
</dbReference>
<sequence length="196" mass="21023">MHATTIACKEGLSTIVTLRCGEIVDVTNMNNRSTDLAQIQIPPKCAVGTCDGCVFHFMVVSPLACPACKMEDYKRIEGGCFGGTMEITLLPPKLEYKYMKLVEGAEARAKSSFGSSGSDANQQGTECGIPEDEKETELYPNQFVSAIAGGQSDKKWNTLNPSTSGDNGTGFGPVIFRSRTADDSHILTLDDGNEPI</sequence>
<dbReference type="PANTHER" id="PTHR22727:SF15">
    <property type="entry name" value="MRH DOMAIN-CONTAINING PROTEIN"/>
    <property type="match status" value="1"/>
</dbReference>
<reference evidence="5" key="1">
    <citation type="submission" date="2017-02" db="UniProtKB">
        <authorList>
            <consortium name="WormBaseParasite"/>
        </authorList>
    </citation>
    <scope>IDENTIFICATION</scope>
</reference>
<proteinExistence type="predicted"/>
<dbReference type="GO" id="GO:0016020">
    <property type="term" value="C:membrane"/>
    <property type="evidence" value="ECO:0007669"/>
    <property type="project" value="TreeGrafter"/>
</dbReference>
<evidence type="ECO:0000313" key="3">
    <source>
        <dbReference type="EMBL" id="VDO06294.1"/>
    </source>
</evidence>
<accession>A0A0R3TQ69</accession>
<protein>
    <submittedName>
        <fullName evidence="5">Zf-C5HC2 domain-containing protein</fullName>
    </submittedName>
</protein>
<dbReference type="STRING" id="102285.A0A0R3TQ69"/>
<dbReference type="AlphaFoldDB" id="A0A0R3TQ69"/>
<feature type="domain" description="Elapor1/2 mannose 6-phosphate receptor homology" evidence="2">
    <location>
        <begin position="5"/>
        <end position="68"/>
    </location>
</feature>
<gene>
    <name evidence="3" type="ORF">HNAJ_LOCUS9671</name>
</gene>
<organism evidence="5">
    <name type="scientific">Rodentolepis nana</name>
    <name type="common">Dwarf tapeworm</name>
    <name type="synonym">Hymenolepis nana</name>
    <dbReference type="NCBI Taxonomy" id="102285"/>
    <lineage>
        <taxon>Eukaryota</taxon>
        <taxon>Metazoa</taxon>
        <taxon>Spiralia</taxon>
        <taxon>Lophotrochozoa</taxon>
        <taxon>Platyhelminthes</taxon>
        <taxon>Cestoda</taxon>
        <taxon>Eucestoda</taxon>
        <taxon>Cyclophyllidea</taxon>
        <taxon>Hymenolepididae</taxon>
        <taxon>Rodentolepis</taxon>
    </lineage>
</organism>
<keyword evidence="4" id="KW-1185">Reference proteome</keyword>
<evidence type="ECO:0000313" key="4">
    <source>
        <dbReference type="Proteomes" id="UP000278807"/>
    </source>
</evidence>
<evidence type="ECO:0000256" key="1">
    <source>
        <dbReference type="SAM" id="MobiDB-lite"/>
    </source>
</evidence>
<evidence type="ECO:0000313" key="5">
    <source>
        <dbReference type="WBParaSite" id="HNAJ_0000967601-mRNA-1"/>
    </source>
</evidence>
<feature type="compositionally biased region" description="Polar residues" evidence="1">
    <location>
        <begin position="157"/>
        <end position="166"/>
    </location>
</feature>
<dbReference type="InterPro" id="IPR039181">
    <property type="entry name" value="Elapor1/2"/>
</dbReference>
<dbReference type="OrthoDB" id="439917at2759"/>